<dbReference type="InterPro" id="IPR011989">
    <property type="entry name" value="ARM-like"/>
</dbReference>
<organism evidence="9 10">
    <name type="scientific">Gomphillus americanus</name>
    <dbReference type="NCBI Taxonomy" id="1940652"/>
    <lineage>
        <taxon>Eukaryota</taxon>
        <taxon>Fungi</taxon>
        <taxon>Dikarya</taxon>
        <taxon>Ascomycota</taxon>
        <taxon>Pezizomycotina</taxon>
        <taxon>Lecanoromycetes</taxon>
        <taxon>OSLEUM clade</taxon>
        <taxon>Ostropomycetidae</taxon>
        <taxon>Ostropales</taxon>
        <taxon>Graphidaceae</taxon>
        <taxon>Gomphilloideae</taxon>
        <taxon>Gomphillus</taxon>
    </lineage>
</organism>
<dbReference type="GO" id="GO:0000056">
    <property type="term" value="P:ribosomal small subunit export from nucleus"/>
    <property type="evidence" value="ECO:0007669"/>
    <property type="project" value="TreeGrafter"/>
</dbReference>
<accession>A0A8H3FWX4</accession>
<dbReference type="SUPFAM" id="SSF48371">
    <property type="entry name" value="ARM repeat"/>
    <property type="match status" value="1"/>
</dbReference>
<dbReference type="Gene3D" id="1.25.10.10">
    <property type="entry name" value="Leucine-rich Repeat Variant"/>
    <property type="match status" value="2"/>
</dbReference>
<evidence type="ECO:0000256" key="2">
    <source>
        <dbReference type="ARBA" id="ARBA00016427"/>
    </source>
</evidence>
<sequence length="675" mass="76910">MPKENKKRGRREENEKRKRQQQDEEAVSGDFKRYKIQNEDWKQDEIALNEDASGYSLVDNGQSTHEFFGLLDDEEQAYFKRAAQILDLNEFVTGSSEERDAFLAGVWKECQGKELKLASSQSCSRLLEKLIQYATSDQLKSLFQSFSGHFTYLISHRFASHCCEMLFQRTAPLVTEELLTPFQVITAENQSNATSTESLFLTTIAELHGNFGYLMTDSFASHSVRVLLLVLSGRPLASLSAQSLLQSKKKESKAKLETGIDTASRPVPASFHAAFNETTQDMIGSLDSNYLRALATHPLGNPVLQLLLEIEFSTAAQSKDKSRDSLVLFSKLFPHIPMLEGTESAQFLRGLMFDPVGSHLLETIIRNCPGKFFKPIWSTELRPKLIGMIKNDSAVHILARAVERLSPEDLQEVTSSILPEIPALLDRMQYSILKTLIERTLIRNLDAGPIFDGISDYFALKGIETVLKSKDDNSVRVENEQDVSNETKRQALQKVSVFFQEMIKYDSSVRRLLFDTFKNMEPDILITIGKNKYATFVLQRSLEIGDKVYRRIVVQKLVVTVTDLALDEIGSHVLDSLWKATLDLQFLREKIATQLSQHETQLRDSYAGRLVWRNWMMDLYMRRKQSWIEKSKHVDQSLSDDTNRTEATTQAAKISKTSIQVARERFAAKQSWKIR</sequence>
<proteinExistence type="predicted"/>
<dbReference type="GO" id="GO:0000447">
    <property type="term" value="P:endonucleolytic cleavage in ITS1 to separate SSU-rRNA from 5.8S rRNA and LSU-rRNA from tricistronic rRNA transcript (SSU-rRNA, 5.8S rRNA, LSU-rRNA)"/>
    <property type="evidence" value="ECO:0007669"/>
    <property type="project" value="TreeGrafter"/>
</dbReference>
<evidence type="ECO:0000256" key="5">
    <source>
        <dbReference type="ARBA" id="ARBA00030932"/>
    </source>
</evidence>
<keyword evidence="10" id="KW-1185">Reference proteome</keyword>
<dbReference type="SMART" id="SM00025">
    <property type="entry name" value="Pumilio"/>
    <property type="match status" value="7"/>
</dbReference>
<protein>
    <recommendedName>
        <fullName evidence="2">Nucleolar protein 9</fullName>
    </recommendedName>
    <alternativeName>
        <fullName evidence="5 6">Pumilio domain-containing protein NOP9</fullName>
    </alternativeName>
</protein>
<feature type="repeat" description="Pumilio" evidence="7">
    <location>
        <begin position="519"/>
        <end position="555"/>
    </location>
</feature>
<dbReference type="PROSITE" id="PS50302">
    <property type="entry name" value="PUM"/>
    <property type="match status" value="1"/>
</dbReference>
<dbReference type="GO" id="GO:0000480">
    <property type="term" value="P:endonucleolytic cleavage in 5'-ETS of tricistronic rRNA transcript (SSU-rRNA, 5.8S rRNA, LSU-rRNA)"/>
    <property type="evidence" value="ECO:0007669"/>
    <property type="project" value="TreeGrafter"/>
</dbReference>
<dbReference type="Pfam" id="PF22493">
    <property type="entry name" value="PUF_NOP9"/>
    <property type="match status" value="1"/>
</dbReference>
<dbReference type="GO" id="GO:0000472">
    <property type="term" value="P:endonucleolytic cleavage to generate mature 5'-end of SSU-rRNA from (SSU-rRNA, 5.8S rRNA, LSU-rRNA)"/>
    <property type="evidence" value="ECO:0007669"/>
    <property type="project" value="TreeGrafter"/>
</dbReference>
<dbReference type="AlphaFoldDB" id="A0A8H3FWX4"/>
<gene>
    <name evidence="9" type="ORF">GOMPHAMPRED_006522</name>
</gene>
<evidence type="ECO:0000256" key="6">
    <source>
        <dbReference type="ARBA" id="ARBA00031929"/>
    </source>
</evidence>
<dbReference type="EMBL" id="CAJPDQ010000043">
    <property type="protein sequence ID" value="CAF9932221.1"/>
    <property type="molecule type" value="Genomic_DNA"/>
</dbReference>
<name>A0A8H3FWX4_9LECA</name>
<dbReference type="PANTHER" id="PTHR13102">
    <property type="entry name" value="NUCLEOLAR PROTEIN 9"/>
    <property type="match status" value="1"/>
</dbReference>
<dbReference type="InterPro" id="IPR001313">
    <property type="entry name" value="Pumilio_RNA-bd_rpt"/>
</dbReference>
<feature type="compositionally biased region" description="Basic and acidic residues" evidence="8">
    <location>
        <begin position="1"/>
        <end position="22"/>
    </location>
</feature>
<keyword evidence="3" id="KW-0677">Repeat</keyword>
<evidence type="ECO:0000256" key="4">
    <source>
        <dbReference type="ARBA" id="ARBA00024893"/>
    </source>
</evidence>
<dbReference type="InterPro" id="IPR040000">
    <property type="entry name" value="NOP9"/>
</dbReference>
<reference evidence="9" key="1">
    <citation type="submission" date="2021-03" db="EMBL/GenBank/DDBJ databases">
        <authorList>
            <person name="Tagirdzhanova G."/>
        </authorList>
    </citation>
    <scope>NUCLEOTIDE SEQUENCE</scope>
</reference>
<dbReference type="GO" id="GO:0005730">
    <property type="term" value="C:nucleolus"/>
    <property type="evidence" value="ECO:0007669"/>
    <property type="project" value="UniProtKB-SubCell"/>
</dbReference>
<dbReference type="GO" id="GO:0030686">
    <property type="term" value="C:90S preribosome"/>
    <property type="evidence" value="ECO:0007669"/>
    <property type="project" value="TreeGrafter"/>
</dbReference>
<comment type="caution">
    <text evidence="9">The sequence shown here is derived from an EMBL/GenBank/DDBJ whole genome shotgun (WGS) entry which is preliminary data.</text>
</comment>
<dbReference type="GO" id="GO:0030688">
    <property type="term" value="C:preribosome, small subunit precursor"/>
    <property type="evidence" value="ECO:0007669"/>
    <property type="project" value="TreeGrafter"/>
</dbReference>
<evidence type="ECO:0000256" key="7">
    <source>
        <dbReference type="PROSITE-ProRule" id="PRU00317"/>
    </source>
</evidence>
<dbReference type="Proteomes" id="UP000664169">
    <property type="component" value="Unassembled WGS sequence"/>
</dbReference>
<comment type="subcellular location">
    <subcellularLocation>
        <location evidence="1">Nucleus</location>
        <location evidence="1">Nucleolus</location>
    </subcellularLocation>
</comment>
<feature type="region of interest" description="Disordered" evidence="8">
    <location>
        <begin position="1"/>
        <end position="29"/>
    </location>
</feature>
<comment type="function">
    <text evidence="4">RNA-binding nucleolar protein required for pre-rRNA processing. Involved in production of 18S rRNA and assembly of small ribosomal subunit.</text>
</comment>
<evidence type="ECO:0000313" key="10">
    <source>
        <dbReference type="Proteomes" id="UP000664169"/>
    </source>
</evidence>
<dbReference type="OrthoDB" id="392571at2759"/>
<dbReference type="GO" id="GO:0003723">
    <property type="term" value="F:RNA binding"/>
    <property type="evidence" value="ECO:0007669"/>
    <property type="project" value="InterPro"/>
</dbReference>
<evidence type="ECO:0000256" key="8">
    <source>
        <dbReference type="SAM" id="MobiDB-lite"/>
    </source>
</evidence>
<dbReference type="PANTHER" id="PTHR13102:SF0">
    <property type="entry name" value="NUCLEOLAR PROTEIN 9"/>
    <property type="match status" value="1"/>
</dbReference>
<evidence type="ECO:0000256" key="1">
    <source>
        <dbReference type="ARBA" id="ARBA00004604"/>
    </source>
</evidence>
<evidence type="ECO:0000313" key="9">
    <source>
        <dbReference type="EMBL" id="CAF9932221.1"/>
    </source>
</evidence>
<dbReference type="InterPro" id="IPR016024">
    <property type="entry name" value="ARM-type_fold"/>
</dbReference>
<evidence type="ECO:0000256" key="3">
    <source>
        <dbReference type="ARBA" id="ARBA00022737"/>
    </source>
</evidence>